<evidence type="ECO:0000313" key="2">
    <source>
        <dbReference type="Proteomes" id="UP000466794"/>
    </source>
</evidence>
<dbReference type="AlphaFoldDB" id="A0A7K1V575"/>
<dbReference type="Gene3D" id="3.40.50.880">
    <property type="match status" value="1"/>
</dbReference>
<name>A0A7K1V575_9NOCA</name>
<organism evidence="1 2">
    <name type="scientific">Nocardia terrae</name>
    <dbReference type="NCBI Taxonomy" id="2675851"/>
    <lineage>
        <taxon>Bacteria</taxon>
        <taxon>Bacillati</taxon>
        <taxon>Actinomycetota</taxon>
        <taxon>Actinomycetes</taxon>
        <taxon>Mycobacteriales</taxon>
        <taxon>Nocardiaceae</taxon>
        <taxon>Nocardia</taxon>
    </lineage>
</organism>
<dbReference type="EMBL" id="WRPP01000006">
    <property type="protein sequence ID" value="MVU81248.1"/>
    <property type="molecule type" value="Genomic_DNA"/>
</dbReference>
<proteinExistence type="predicted"/>
<reference evidence="1 2" key="1">
    <citation type="submission" date="2019-12" db="EMBL/GenBank/DDBJ databases">
        <title>Nocardia sp. nov. ET3-3 isolated from soil.</title>
        <authorList>
            <person name="Kanchanasin P."/>
            <person name="Tanasupawat S."/>
            <person name="Yuki M."/>
            <person name="Kudo T."/>
        </authorList>
    </citation>
    <scope>NUCLEOTIDE SEQUENCE [LARGE SCALE GENOMIC DNA]</scope>
    <source>
        <strain evidence="1 2">ET3-3</strain>
    </source>
</reference>
<comment type="caution">
    <text evidence="1">The sequence shown here is derived from an EMBL/GenBank/DDBJ whole genome shotgun (WGS) entry which is preliminary data.</text>
</comment>
<evidence type="ECO:0008006" key="3">
    <source>
        <dbReference type="Google" id="ProtNLM"/>
    </source>
</evidence>
<evidence type="ECO:0000313" key="1">
    <source>
        <dbReference type="EMBL" id="MVU81248.1"/>
    </source>
</evidence>
<protein>
    <recommendedName>
        <fullName evidence="3">Type 1 glutamine amidotransferase domain-containing protein</fullName>
    </recommendedName>
</protein>
<keyword evidence="2" id="KW-1185">Reference proteome</keyword>
<dbReference type="InterPro" id="IPR029062">
    <property type="entry name" value="Class_I_gatase-like"/>
</dbReference>
<dbReference type="SUPFAM" id="SSF52317">
    <property type="entry name" value="Class I glutamine amidotransferase-like"/>
    <property type="match status" value="1"/>
</dbReference>
<sequence>MTDKVLFALTSHETLGDTGRRTGFYIPEVAHPAAVFEAAGYEISY</sequence>
<accession>A0A7K1V575</accession>
<dbReference type="Proteomes" id="UP000466794">
    <property type="component" value="Unassembled WGS sequence"/>
</dbReference>
<gene>
    <name evidence="1" type="ORF">GPX89_28905</name>
</gene>